<evidence type="ECO:0000256" key="5">
    <source>
        <dbReference type="RuleBase" id="RU003345"/>
    </source>
</evidence>
<evidence type="ECO:0000256" key="4">
    <source>
        <dbReference type="PROSITE-ProRule" id="PRU10007"/>
    </source>
</evidence>
<dbReference type="GO" id="GO:0006598">
    <property type="term" value="P:polyamine catabolic process"/>
    <property type="evidence" value="ECO:0007669"/>
    <property type="project" value="TreeGrafter"/>
</dbReference>
<reference evidence="7" key="1">
    <citation type="submission" date="2014-02" db="EMBL/GenBank/DDBJ databases">
        <authorList>
            <person name="Genoscope - CEA"/>
        </authorList>
    </citation>
    <scope>NUCLEOTIDE SEQUENCE</scope>
    <source>
        <strain evidence="7">LS3</strain>
    </source>
</reference>
<proteinExistence type="inferred from homology"/>
<feature type="active site" evidence="4">
    <location>
        <position position="265"/>
    </location>
</feature>
<dbReference type="InterPro" id="IPR015590">
    <property type="entry name" value="Aldehyde_DH_dom"/>
</dbReference>
<dbReference type="PANTHER" id="PTHR43720:SF2">
    <property type="entry name" value="2-AMINOMUCONIC SEMIALDEHYDE DEHYDROGENASE"/>
    <property type="match status" value="1"/>
</dbReference>
<protein>
    <submittedName>
        <fullName evidence="7">ARAD1D15158p</fullName>
    </submittedName>
</protein>
<dbReference type="GO" id="GO:0004029">
    <property type="term" value="F:aldehyde dehydrogenase (NAD+) activity"/>
    <property type="evidence" value="ECO:0007669"/>
    <property type="project" value="TreeGrafter"/>
</dbReference>
<dbReference type="GO" id="GO:0019752">
    <property type="term" value="P:carboxylic acid metabolic process"/>
    <property type="evidence" value="ECO:0007669"/>
    <property type="project" value="UniProtKB-ARBA"/>
</dbReference>
<dbReference type="FunFam" id="3.40.309.10:FF:000012">
    <property type="entry name" value="Betaine aldehyde dehydrogenase"/>
    <property type="match status" value="1"/>
</dbReference>
<keyword evidence="2 5" id="KW-0560">Oxidoreductase</keyword>
<gene>
    <name evidence="7" type="ORF">GNLVRS02_ARAD1D15158g</name>
</gene>
<evidence type="ECO:0000259" key="6">
    <source>
        <dbReference type="Pfam" id="PF00171"/>
    </source>
</evidence>
<dbReference type="InterPro" id="IPR029510">
    <property type="entry name" value="Ald_DH_CS_GLU"/>
</dbReference>
<dbReference type="AlphaFoldDB" id="A0A060TEH6"/>
<dbReference type="SUPFAM" id="SSF53720">
    <property type="entry name" value="ALDH-like"/>
    <property type="match status" value="1"/>
</dbReference>
<dbReference type="Pfam" id="PF00171">
    <property type="entry name" value="Aldedh"/>
    <property type="match status" value="1"/>
</dbReference>
<evidence type="ECO:0000256" key="1">
    <source>
        <dbReference type="ARBA" id="ARBA00009986"/>
    </source>
</evidence>
<dbReference type="InterPro" id="IPR016161">
    <property type="entry name" value="Ald_DH/histidinol_DH"/>
</dbReference>
<keyword evidence="3" id="KW-0520">NAD</keyword>
<dbReference type="InterPro" id="IPR016163">
    <property type="entry name" value="Ald_DH_C"/>
</dbReference>
<name>A0A060TEH6_BLAAD</name>
<accession>A0A060TEH6</accession>
<dbReference type="FunFam" id="3.40.605.10:FF:000001">
    <property type="entry name" value="Aldehyde dehydrogenase 1"/>
    <property type="match status" value="1"/>
</dbReference>
<dbReference type="InterPro" id="IPR016162">
    <property type="entry name" value="Ald_DH_N"/>
</dbReference>
<sequence>MTLATEVKLTTPNGIEYTQPLGLFINNEFVAAKDDSKLTVVDPSTGKPITDVHSATEEDVDVAVNVARKAFKSWKNVDGFARSALLHKLADLIEKNIELLATIEAWDSGKALKVEALPNLMFAVRVFRFYAGYADKITGRTIEGSSNKLGYVMREPLGVCGQIIPWNYPFLMATWKIAPAIAAGNCIVLKLAENTPLSLLFLGNLVKEAGFPAGVINIFTGLGRVAGAALAGHPKVDKIAFTGSTATGKVIQKLATNNLKNVTLELGGKSPMIVFDDADLDKAVLWSHRALMSNQGQTCTAMSRTIVHESVYEKFLEKFKAKIGELSKVGSPFDEGVSHGPQISDVQHKKVLEYIQSGVKEGGRVVVGGKQPENLKDGYFVEPTIFADVRPDMKIVKEEIFGPVSSVYKFKTEEEAIELANDTEYGLAASIFTKDVGRAHRVARELESGQVWINEGNTPDVRMPFGGYKSSGIGRELGEAGIEIYTQEKAVHVNLE</sequence>
<evidence type="ECO:0000256" key="3">
    <source>
        <dbReference type="ARBA" id="ARBA00023027"/>
    </source>
</evidence>
<feature type="domain" description="Aldehyde dehydrogenase" evidence="6">
    <location>
        <begin position="30"/>
        <end position="491"/>
    </location>
</feature>
<reference evidence="7" key="2">
    <citation type="submission" date="2014-06" db="EMBL/GenBank/DDBJ databases">
        <title>The complete genome of Blastobotrys (Arxula) adeninivorans LS3 - a yeast of biotechnological interest.</title>
        <authorList>
            <person name="Kunze G."/>
            <person name="Gaillardin C."/>
            <person name="Czernicka M."/>
            <person name="Durrens P."/>
            <person name="Martin T."/>
            <person name="Boer E."/>
            <person name="Gabaldon T."/>
            <person name="Cruz J."/>
            <person name="Talla E."/>
            <person name="Marck C."/>
            <person name="Goffeau A."/>
            <person name="Barbe V."/>
            <person name="Baret P."/>
            <person name="Baronian K."/>
            <person name="Beier S."/>
            <person name="Bleykasten C."/>
            <person name="Bode R."/>
            <person name="Casaregola S."/>
            <person name="Despons L."/>
            <person name="Fairhead C."/>
            <person name="Giersberg M."/>
            <person name="Gierski P."/>
            <person name="Hahnel U."/>
            <person name="Hartmann A."/>
            <person name="Jankowska D."/>
            <person name="Jubin C."/>
            <person name="Jung P."/>
            <person name="Lafontaine I."/>
            <person name="Leh-Louis V."/>
            <person name="Lemaire M."/>
            <person name="Marcet-Houben M."/>
            <person name="Mascher M."/>
            <person name="Morel G."/>
            <person name="Richard G.-F."/>
            <person name="Riechen J."/>
            <person name="Sacerdot C."/>
            <person name="Sarkar A."/>
            <person name="Savel G."/>
            <person name="Schacherer J."/>
            <person name="Sherman D."/>
            <person name="Straub M.-L."/>
            <person name="Stein N."/>
            <person name="Thierry A."/>
            <person name="Trautwein-Schult A."/>
            <person name="Westhof E."/>
            <person name="Worch S."/>
            <person name="Dujon B."/>
            <person name="Souciet J.-L."/>
            <person name="Wincker P."/>
            <person name="Scholz U."/>
            <person name="Neuveglise N."/>
        </authorList>
    </citation>
    <scope>NUCLEOTIDE SEQUENCE</scope>
    <source>
        <strain evidence="7">LS3</strain>
    </source>
</reference>
<evidence type="ECO:0000313" key="7">
    <source>
        <dbReference type="EMBL" id="CDP37601.1"/>
    </source>
</evidence>
<comment type="similarity">
    <text evidence="1 5">Belongs to the aldehyde dehydrogenase family.</text>
</comment>
<dbReference type="Gene3D" id="3.40.605.10">
    <property type="entry name" value="Aldehyde Dehydrogenase, Chain A, domain 1"/>
    <property type="match status" value="1"/>
</dbReference>
<organism evidence="7">
    <name type="scientific">Blastobotrys adeninivorans</name>
    <name type="common">Yeast</name>
    <name type="synonym">Arxula adeninivorans</name>
    <dbReference type="NCBI Taxonomy" id="409370"/>
    <lineage>
        <taxon>Eukaryota</taxon>
        <taxon>Fungi</taxon>
        <taxon>Dikarya</taxon>
        <taxon>Ascomycota</taxon>
        <taxon>Saccharomycotina</taxon>
        <taxon>Dipodascomycetes</taxon>
        <taxon>Dipodascales</taxon>
        <taxon>Trichomonascaceae</taxon>
        <taxon>Blastobotrys</taxon>
    </lineage>
</organism>
<dbReference type="Gene3D" id="3.40.309.10">
    <property type="entry name" value="Aldehyde Dehydrogenase, Chain A, domain 2"/>
    <property type="match status" value="1"/>
</dbReference>
<dbReference type="EMBL" id="HG937694">
    <property type="protein sequence ID" value="CDP37601.1"/>
    <property type="molecule type" value="Genomic_DNA"/>
</dbReference>
<evidence type="ECO:0000256" key="2">
    <source>
        <dbReference type="ARBA" id="ARBA00023002"/>
    </source>
</evidence>
<dbReference type="PANTHER" id="PTHR43720">
    <property type="entry name" value="2-AMINOMUCONIC SEMIALDEHYDE DEHYDROGENASE"/>
    <property type="match status" value="1"/>
</dbReference>
<dbReference type="PROSITE" id="PS00687">
    <property type="entry name" value="ALDEHYDE_DEHYDR_GLU"/>
    <property type="match status" value="1"/>
</dbReference>
<dbReference type="PhylomeDB" id="A0A060TEH6"/>